<dbReference type="PANTHER" id="PTHR42877:SF4">
    <property type="entry name" value="FAD_NAD(P)-BINDING DOMAIN-CONTAINING PROTEIN-RELATED"/>
    <property type="match status" value="1"/>
</dbReference>
<name>A0A3D8QA58_9HELO</name>
<dbReference type="PANTHER" id="PTHR42877">
    <property type="entry name" value="L-ORNITHINE N(5)-MONOOXYGENASE-RELATED"/>
    <property type="match status" value="1"/>
</dbReference>
<dbReference type="EMBL" id="PDLN01000021">
    <property type="protein sequence ID" value="RDW58498.1"/>
    <property type="molecule type" value="Genomic_DNA"/>
</dbReference>
<dbReference type="SUPFAM" id="SSF51905">
    <property type="entry name" value="FAD/NAD(P)-binding domain"/>
    <property type="match status" value="1"/>
</dbReference>
<dbReference type="Proteomes" id="UP000256328">
    <property type="component" value="Unassembled WGS sequence"/>
</dbReference>
<dbReference type="Gene3D" id="3.50.50.60">
    <property type="entry name" value="FAD/NAD(P)-binding domain"/>
    <property type="match status" value="1"/>
</dbReference>
<comment type="caution">
    <text evidence="2">The sequence shown here is derived from an EMBL/GenBank/DDBJ whole genome shotgun (WGS) entry which is preliminary data.</text>
</comment>
<keyword evidence="3" id="KW-1185">Reference proteome</keyword>
<accession>A0A3D8QA58</accession>
<evidence type="ECO:0000313" key="2">
    <source>
        <dbReference type="EMBL" id="RDW58498.1"/>
    </source>
</evidence>
<comment type="similarity">
    <text evidence="1">Belongs to the FAD-binding monooxygenase family.</text>
</comment>
<dbReference type="InterPro" id="IPR051209">
    <property type="entry name" value="FAD-bind_Monooxygenase_sf"/>
</dbReference>
<reference evidence="2 3" key="1">
    <citation type="journal article" date="2018" name="IMA Fungus">
        <title>IMA Genome-F 9: Draft genome sequence of Annulohypoxylon stygium, Aspergillus mulundensis, Berkeleyomyces basicola (syn. Thielaviopsis basicola), Ceratocystis smalleyi, two Cercospora beticola strains, Coleophoma cylindrospora, Fusarium fracticaudum, Phialophora cf. hyalina, and Morchella septimelata.</title>
        <authorList>
            <person name="Wingfield B.D."/>
            <person name="Bills G.F."/>
            <person name="Dong Y."/>
            <person name="Huang W."/>
            <person name="Nel W.J."/>
            <person name="Swalarsk-Parry B.S."/>
            <person name="Vaghefi N."/>
            <person name="Wilken P.M."/>
            <person name="An Z."/>
            <person name="de Beer Z.W."/>
            <person name="De Vos L."/>
            <person name="Chen L."/>
            <person name="Duong T.A."/>
            <person name="Gao Y."/>
            <person name="Hammerbacher A."/>
            <person name="Kikkert J.R."/>
            <person name="Li Y."/>
            <person name="Li H."/>
            <person name="Li K."/>
            <person name="Li Q."/>
            <person name="Liu X."/>
            <person name="Ma X."/>
            <person name="Naidoo K."/>
            <person name="Pethybridge S.J."/>
            <person name="Sun J."/>
            <person name="Steenkamp E.T."/>
            <person name="van der Nest M.A."/>
            <person name="van Wyk S."/>
            <person name="Wingfield M.J."/>
            <person name="Xiong C."/>
            <person name="Yue Q."/>
            <person name="Zhang X."/>
        </authorList>
    </citation>
    <scope>NUCLEOTIDE SEQUENCE [LARGE SCALE GENOMIC DNA]</scope>
    <source>
        <strain evidence="2 3">BP5796</strain>
    </source>
</reference>
<evidence type="ECO:0000256" key="1">
    <source>
        <dbReference type="ARBA" id="ARBA00010139"/>
    </source>
</evidence>
<sequence length="274" mass="32341">MEHLQYYWNWYCYANFFKSLGFTTLQSFDEAWRAKRGSISERNDNIRKALVEYYREYFTDRPDLVRKIMSTHAPQVRRKVVDNSFYSIIKQENVDRVTEIIDCITETGTKTKDCTERKFDMIVLGGFKVSHYFWPLDYKGRDGMTLKKAWQKDGARSYLGMTMPQYPHFFSFYGPNHQPRAGSLHSFGERWARYVVSAIVGMIEEGYSSIEIKKEVFDEYNARLDAGNKNLIWESGGSGYFVNQHGRQAVNMPWTNAEYHPMVRKVNFDDFQLK</sequence>
<dbReference type="AlphaFoldDB" id="A0A3D8QA58"/>
<gene>
    <name evidence="2" type="ORF">BP5796_12428</name>
</gene>
<proteinExistence type="inferred from homology"/>
<dbReference type="OrthoDB" id="74360at2759"/>
<organism evidence="2 3">
    <name type="scientific">Coleophoma crateriformis</name>
    <dbReference type="NCBI Taxonomy" id="565419"/>
    <lineage>
        <taxon>Eukaryota</taxon>
        <taxon>Fungi</taxon>
        <taxon>Dikarya</taxon>
        <taxon>Ascomycota</taxon>
        <taxon>Pezizomycotina</taxon>
        <taxon>Leotiomycetes</taxon>
        <taxon>Helotiales</taxon>
        <taxon>Dermateaceae</taxon>
        <taxon>Coleophoma</taxon>
    </lineage>
</organism>
<dbReference type="InterPro" id="IPR036188">
    <property type="entry name" value="FAD/NAD-bd_sf"/>
</dbReference>
<evidence type="ECO:0000313" key="3">
    <source>
        <dbReference type="Proteomes" id="UP000256328"/>
    </source>
</evidence>
<protein>
    <submittedName>
        <fullName evidence="2">Uncharacterized protein</fullName>
    </submittedName>
</protein>